<feature type="transmembrane region" description="Helical" evidence="1">
    <location>
        <begin position="47"/>
        <end position="69"/>
    </location>
</feature>
<proteinExistence type="predicted"/>
<dbReference type="AlphaFoldDB" id="A0AA39J252"/>
<dbReference type="RefSeq" id="XP_060321462.1">
    <property type="nucleotide sequence ID" value="XM_060475018.1"/>
</dbReference>
<keyword evidence="1" id="KW-1133">Transmembrane helix</keyword>
<keyword evidence="1" id="KW-0812">Transmembrane</keyword>
<reference evidence="2" key="1">
    <citation type="submission" date="2023-06" db="EMBL/GenBank/DDBJ databases">
        <authorList>
            <consortium name="Lawrence Berkeley National Laboratory"/>
            <person name="Ahrendt S."/>
            <person name="Sahu N."/>
            <person name="Indic B."/>
            <person name="Wong-Bajracharya J."/>
            <person name="Merenyi Z."/>
            <person name="Ke H.-M."/>
            <person name="Monk M."/>
            <person name="Kocsube S."/>
            <person name="Drula E."/>
            <person name="Lipzen A."/>
            <person name="Balint B."/>
            <person name="Henrissat B."/>
            <person name="Andreopoulos B."/>
            <person name="Martin F.M."/>
            <person name="Harder C.B."/>
            <person name="Rigling D."/>
            <person name="Ford K.L."/>
            <person name="Foster G.D."/>
            <person name="Pangilinan J."/>
            <person name="Papanicolaou A."/>
            <person name="Barry K."/>
            <person name="LaButti K."/>
            <person name="Viragh M."/>
            <person name="Koriabine M."/>
            <person name="Yan M."/>
            <person name="Riley R."/>
            <person name="Champramary S."/>
            <person name="Plett K.L."/>
            <person name="Tsai I.J."/>
            <person name="Slot J."/>
            <person name="Sipos G."/>
            <person name="Plett J."/>
            <person name="Nagy L.G."/>
            <person name="Grigoriev I.V."/>
        </authorList>
    </citation>
    <scope>NUCLEOTIDE SEQUENCE</scope>
    <source>
        <strain evidence="2">CCBAS 213</strain>
    </source>
</reference>
<evidence type="ECO:0000313" key="3">
    <source>
        <dbReference type="Proteomes" id="UP001175211"/>
    </source>
</evidence>
<dbReference type="GeneID" id="85358566"/>
<comment type="caution">
    <text evidence="2">The sequence shown here is derived from an EMBL/GenBank/DDBJ whole genome shotgun (WGS) entry which is preliminary data.</text>
</comment>
<dbReference type="Proteomes" id="UP001175211">
    <property type="component" value="Unassembled WGS sequence"/>
</dbReference>
<evidence type="ECO:0000313" key="2">
    <source>
        <dbReference type="EMBL" id="KAK0433063.1"/>
    </source>
</evidence>
<feature type="non-terminal residue" evidence="2">
    <location>
        <position position="1"/>
    </location>
</feature>
<name>A0AA39J252_ARMTA</name>
<organism evidence="2 3">
    <name type="scientific">Armillaria tabescens</name>
    <name type="common">Ringless honey mushroom</name>
    <name type="synonym">Agaricus tabescens</name>
    <dbReference type="NCBI Taxonomy" id="1929756"/>
    <lineage>
        <taxon>Eukaryota</taxon>
        <taxon>Fungi</taxon>
        <taxon>Dikarya</taxon>
        <taxon>Basidiomycota</taxon>
        <taxon>Agaricomycotina</taxon>
        <taxon>Agaricomycetes</taxon>
        <taxon>Agaricomycetidae</taxon>
        <taxon>Agaricales</taxon>
        <taxon>Marasmiineae</taxon>
        <taxon>Physalacriaceae</taxon>
        <taxon>Desarmillaria</taxon>
    </lineage>
</organism>
<protein>
    <submittedName>
        <fullName evidence="2">Uncharacterized protein</fullName>
    </submittedName>
</protein>
<keyword evidence="3" id="KW-1185">Reference proteome</keyword>
<keyword evidence="1" id="KW-0472">Membrane</keyword>
<accession>A0AA39J252</accession>
<feature type="non-terminal residue" evidence="2">
    <location>
        <position position="74"/>
    </location>
</feature>
<feature type="transmembrane region" description="Helical" evidence="1">
    <location>
        <begin position="6"/>
        <end position="26"/>
    </location>
</feature>
<dbReference type="EMBL" id="JAUEPS010000251">
    <property type="protein sequence ID" value="KAK0433063.1"/>
    <property type="molecule type" value="Genomic_DNA"/>
</dbReference>
<evidence type="ECO:0000256" key="1">
    <source>
        <dbReference type="SAM" id="Phobius"/>
    </source>
</evidence>
<sequence>VRSPPLSMTICICLSNVQVLVVNLFFLQIKTVPYHLARCNKLRSIRCAYLTHSLLRFPLLSTLTATLTIQTTKM</sequence>
<gene>
    <name evidence="2" type="ORF">EV420DRAFT_1601837</name>
</gene>